<protein>
    <submittedName>
        <fullName evidence="1">Uncharacterized protein</fullName>
    </submittedName>
</protein>
<evidence type="ECO:0000313" key="1">
    <source>
        <dbReference type="EMBL" id="CAH3137422.1"/>
    </source>
</evidence>
<keyword evidence="2" id="KW-1185">Reference proteome</keyword>
<sequence>MIALRSLNYWLSKFVQEVAKSSSERYPPRKVNGIIAGIRRYLAEKKPGDDLNLLSTSDNRIFRRALDAKMKLDATRAGVTLKNKKEERVPATENEEQKFCELGLLGCKSAKLLLHTVYYYNRRNIIWASRR</sequence>
<gene>
    <name evidence="1" type="ORF">PLOB_00038989</name>
</gene>
<dbReference type="EMBL" id="CALNXK010000059">
    <property type="protein sequence ID" value="CAH3137422.1"/>
    <property type="molecule type" value="Genomic_DNA"/>
</dbReference>
<accession>A0ABN8PCQ9</accession>
<proteinExistence type="predicted"/>
<organism evidence="1 2">
    <name type="scientific">Porites lobata</name>
    <dbReference type="NCBI Taxonomy" id="104759"/>
    <lineage>
        <taxon>Eukaryota</taxon>
        <taxon>Metazoa</taxon>
        <taxon>Cnidaria</taxon>
        <taxon>Anthozoa</taxon>
        <taxon>Hexacorallia</taxon>
        <taxon>Scleractinia</taxon>
        <taxon>Fungiina</taxon>
        <taxon>Poritidae</taxon>
        <taxon>Porites</taxon>
    </lineage>
</organism>
<dbReference type="Proteomes" id="UP001159405">
    <property type="component" value="Unassembled WGS sequence"/>
</dbReference>
<evidence type="ECO:0000313" key="2">
    <source>
        <dbReference type="Proteomes" id="UP001159405"/>
    </source>
</evidence>
<reference evidence="1 2" key="1">
    <citation type="submission" date="2022-05" db="EMBL/GenBank/DDBJ databases">
        <authorList>
            <consortium name="Genoscope - CEA"/>
            <person name="William W."/>
        </authorList>
    </citation>
    <scope>NUCLEOTIDE SEQUENCE [LARGE SCALE GENOMIC DNA]</scope>
</reference>
<comment type="caution">
    <text evidence="1">The sequence shown here is derived from an EMBL/GenBank/DDBJ whole genome shotgun (WGS) entry which is preliminary data.</text>
</comment>
<name>A0ABN8PCQ9_9CNID</name>